<name>A0A0L8I7B8_OCTBM</name>
<reference evidence="2" key="1">
    <citation type="submission" date="2015-07" db="EMBL/GenBank/DDBJ databases">
        <title>MeaNS - Measles Nucleotide Surveillance Program.</title>
        <authorList>
            <person name="Tran T."/>
            <person name="Druce J."/>
        </authorList>
    </citation>
    <scope>NUCLEOTIDE SEQUENCE</scope>
    <source>
        <strain evidence="2">UCB-OBI-ISO-001</strain>
        <tissue evidence="2">Gonad</tissue>
    </source>
</reference>
<keyword evidence="1" id="KW-0732">Signal</keyword>
<proteinExistence type="predicted"/>
<sequence>MMIRSKELCLVMMQLCIVVLLIKTVQVQARCSDEFPCNNMVNEEGHSMVFSDMSLDKQRTGLRPWVEKRVRRTNRLYSIDFPDNKNQPAEVLYKRKKGFNPWGGKRDVSYSNSIPIDILKERMMTNPELRNKIQELLRKRTFSPWGGK</sequence>
<gene>
    <name evidence="2" type="ORF">OCBIM_22030244mg</name>
</gene>
<dbReference type="AlphaFoldDB" id="A0A0L8I7B8"/>
<feature type="chain" id="PRO_5005584187" description="Corticotropin-releasing factor domain-containing protein" evidence="1">
    <location>
        <begin position="30"/>
        <end position="148"/>
    </location>
</feature>
<protein>
    <recommendedName>
        <fullName evidence="3">Corticotropin-releasing factor domain-containing protein</fullName>
    </recommendedName>
</protein>
<evidence type="ECO:0008006" key="3">
    <source>
        <dbReference type="Google" id="ProtNLM"/>
    </source>
</evidence>
<dbReference type="EMBL" id="KQ416338">
    <property type="protein sequence ID" value="KOF97357.1"/>
    <property type="molecule type" value="Genomic_DNA"/>
</dbReference>
<dbReference type="OrthoDB" id="10278596at2759"/>
<accession>A0A0L8I7B8</accession>
<dbReference type="KEGG" id="obi:106882736"/>
<evidence type="ECO:0000256" key="1">
    <source>
        <dbReference type="SAM" id="SignalP"/>
    </source>
</evidence>
<evidence type="ECO:0000313" key="2">
    <source>
        <dbReference type="EMBL" id="KOF97357.1"/>
    </source>
</evidence>
<feature type="signal peptide" evidence="1">
    <location>
        <begin position="1"/>
        <end position="29"/>
    </location>
</feature>
<organism evidence="2">
    <name type="scientific">Octopus bimaculoides</name>
    <name type="common">California two-spotted octopus</name>
    <dbReference type="NCBI Taxonomy" id="37653"/>
    <lineage>
        <taxon>Eukaryota</taxon>
        <taxon>Metazoa</taxon>
        <taxon>Spiralia</taxon>
        <taxon>Lophotrochozoa</taxon>
        <taxon>Mollusca</taxon>
        <taxon>Cephalopoda</taxon>
        <taxon>Coleoidea</taxon>
        <taxon>Octopodiformes</taxon>
        <taxon>Octopoda</taxon>
        <taxon>Incirrata</taxon>
        <taxon>Octopodidae</taxon>
        <taxon>Octopus</taxon>
    </lineage>
</organism>